<sequence length="889" mass="98222">MERGGRERDSRQNHPARSARRKSTMQTPGHNRYLDEKRDAQRREAERRAEKRLAAINRAGKQQNHRQSRGRSYGFAGRIGLKENAGLNKRAGLNGRNGTYGGNPPGGRWMKLTVIVLGAALLFLLLIRAIVEITVPRAEGEYLSLQEAGNMTWLLADTAGITDSNAYASIFAREASSDSDGMLTFSQWKQITELFPDCAFELPGGYRKKEKVLQEDWYRFFDEARRVYDQEGRIHDMDLTPIGFGASVTDADGRALEENALISAESAYTYMSERIRDCLFLPIVAVERDGILYALREKTGTQSELSNIWLMEVEKDALRCFWNDYELTISMPEGKAEQLGASREQVADLSFADGALAAVHMCTDKVSGKLLKIRDNGAEIEGQGFYPFAEKLKIYRLYGTLKKYYTTDLCIGYDFTDFVIEDGEIQACLVVKEEAMENIRVLVKTSDFGSAFHEALEMKADCDLSVISGPYEARQTTVVPAGETLMIGKDSELFAGGRVRIEPAVLTGHISLLNVNRSQGVPSYRGSLELEKQQDGIVVINEVLLEEYLYAVVPSEMPSSYPLEALKAQAVCARTYAYAKMLHAGLPAYGAHVDDSAGFQVYNNITENVETTKAVKETKGELVYYGEQLADTYYYSTSCGYGTNTGIWLNSVPENFPYLQAKAVNVAGVTDAQGDAIDESVNEADISPAGSMMTEEEFAAFITTTRDSDFEKDEAWYRWTYQVDQLDSTILYSNIVKRYEANPGAIYVRQADGGFANQAPVDPGRVTDIYIAARNAGGVAEELVIEGENGAVMVKTEHNIRYVLSNGTSKVIRQDGSEYNAASMLPSAFFTMETGKENGYVVGYRLIGGGFGHGVGLSQNGARSMAADGCDSDTILGFFYEGSSVKAVY</sequence>
<protein>
    <submittedName>
        <fullName evidence="4">SpoIID/LytB domain-containing protein</fullName>
    </submittedName>
</protein>
<accession>A0A3E3I1A9</accession>
<evidence type="ECO:0000313" key="5">
    <source>
        <dbReference type="Proteomes" id="UP000260812"/>
    </source>
</evidence>
<feature type="region of interest" description="Disordered" evidence="1">
    <location>
        <begin position="1"/>
        <end position="48"/>
    </location>
</feature>
<feature type="compositionally biased region" description="Basic and acidic residues" evidence="1">
    <location>
        <begin position="32"/>
        <end position="48"/>
    </location>
</feature>
<feature type="compositionally biased region" description="Basic and acidic residues" evidence="1">
    <location>
        <begin position="1"/>
        <end position="12"/>
    </location>
</feature>
<dbReference type="AlphaFoldDB" id="A0A3E3I1A9"/>
<proteinExistence type="predicted"/>
<keyword evidence="2" id="KW-0812">Transmembrane</keyword>
<dbReference type="GO" id="GO:0030288">
    <property type="term" value="C:outer membrane-bounded periplasmic space"/>
    <property type="evidence" value="ECO:0007669"/>
    <property type="project" value="TreeGrafter"/>
</dbReference>
<keyword evidence="5" id="KW-1185">Reference proteome</keyword>
<dbReference type="InterPro" id="IPR013693">
    <property type="entry name" value="SpoIID/LytB_N"/>
</dbReference>
<feature type="transmembrane region" description="Helical" evidence="2">
    <location>
        <begin position="112"/>
        <end position="131"/>
    </location>
</feature>
<dbReference type="InterPro" id="IPR051922">
    <property type="entry name" value="Bact_Sporulation_Assoc"/>
</dbReference>
<evidence type="ECO:0000256" key="2">
    <source>
        <dbReference type="SAM" id="Phobius"/>
    </source>
</evidence>
<evidence type="ECO:0000313" key="4">
    <source>
        <dbReference type="EMBL" id="RGE58236.1"/>
    </source>
</evidence>
<dbReference type="RefSeq" id="WP_117545018.1">
    <property type="nucleotide sequence ID" value="NZ_JBKUNB010000016.1"/>
</dbReference>
<dbReference type="NCBIfam" id="TIGR02669">
    <property type="entry name" value="SpoIID_LytB"/>
    <property type="match status" value="1"/>
</dbReference>
<dbReference type="Proteomes" id="UP000260812">
    <property type="component" value="Unassembled WGS sequence"/>
</dbReference>
<feature type="domain" description="Sporulation stage II protein D amidase enhancer LytB N-terminal" evidence="3">
    <location>
        <begin position="534"/>
        <end position="625"/>
    </location>
</feature>
<dbReference type="PANTHER" id="PTHR30032">
    <property type="entry name" value="N-ACETYLMURAMOYL-L-ALANINE AMIDASE-RELATED"/>
    <property type="match status" value="1"/>
</dbReference>
<evidence type="ECO:0000259" key="3">
    <source>
        <dbReference type="Pfam" id="PF08486"/>
    </source>
</evidence>
<dbReference type="EMBL" id="QVLV01000012">
    <property type="protein sequence ID" value="RGE58236.1"/>
    <property type="molecule type" value="Genomic_DNA"/>
</dbReference>
<dbReference type="Pfam" id="PF08486">
    <property type="entry name" value="SpoIID"/>
    <property type="match status" value="1"/>
</dbReference>
<reference evidence="4" key="1">
    <citation type="submission" date="2018-08" db="EMBL/GenBank/DDBJ databases">
        <title>A genome reference for cultivated species of the human gut microbiota.</title>
        <authorList>
            <person name="Zou Y."/>
            <person name="Xue W."/>
            <person name="Luo G."/>
        </authorList>
    </citation>
    <scope>NUCLEOTIDE SEQUENCE [LARGE SCALE GENOMIC DNA]</scope>
    <source>
        <strain evidence="4">TF05-5AC</strain>
    </source>
</reference>
<keyword evidence="2" id="KW-1133">Transmembrane helix</keyword>
<keyword evidence="2" id="KW-0472">Membrane</keyword>
<organism evidence="4 5">
    <name type="scientific">Eisenbergiella massiliensis</name>
    <dbReference type="NCBI Taxonomy" id="1720294"/>
    <lineage>
        <taxon>Bacteria</taxon>
        <taxon>Bacillati</taxon>
        <taxon>Bacillota</taxon>
        <taxon>Clostridia</taxon>
        <taxon>Lachnospirales</taxon>
        <taxon>Lachnospiraceae</taxon>
        <taxon>Eisenbergiella</taxon>
    </lineage>
</organism>
<dbReference type="GeneID" id="97988559"/>
<name>A0A3E3I1A9_9FIRM</name>
<dbReference type="PANTHER" id="PTHR30032:SF4">
    <property type="entry name" value="AMIDASE ENHANCER"/>
    <property type="match status" value="1"/>
</dbReference>
<evidence type="ECO:0000256" key="1">
    <source>
        <dbReference type="SAM" id="MobiDB-lite"/>
    </source>
</evidence>
<dbReference type="InterPro" id="IPR013486">
    <property type="entry name" value="SpoIID/LytB"/>
</dbReference>
<gene>
    <name evidence="4" type="ORF">DXC51_17205</name>
</gene>
<comment type="caution">
    <text evidence="4">The sequence shown here is derived from an EMBL/GenBank/DDBJ whole genome shotgun (WGS) entry which is preliminary data.</text>
</comment>
<dbReference type="GO" id="GO:0030435">
    <property type="term" value="P:sporulation resulting in formation of a cellular spore"/>
    <property type="evidence" value="ECO:0007669"/>
    <property type="project" value="InterPro"/>
</dbReference>